<comment type="subcellular location">
    <subcellularLocation>
        <location evidence="7">Mitochondrion</location>
    </subcellularLocation>
</comment>
<evidence type="ECO:0000256" key="1">
    <source>
        <dbReference type="ARBA" id="ARBA00012156"/>
    </source>
</evidence>
<dbReference type="CDD" id="cd24134">
    <property type="entry name" value="ASKHA_NBD_OSGEPL1_QRI7_euk"/>
    <property type="match status" value="1"/>
</dbReference>
<evidence type="ECO:0000256" key="3">
    <source>
        <dbReference type="ARBA" id="ARBA00022694"/>
    </source>
</evidence>
<dbReference type="Gene3D" id="3.30.420.40">
    <property type="match status" value="2"/>
</dbReference>
<keyword evidence="5 7" id="KW-0012">Acyltransferase</keyword>
<dbReference type="Pfam" id="PF00814">
    <property type="entry name" value="TsaD"/>
    <property type="match status" value="1"/>
</dbReference>
<dbReference type="STRING" id="240176.A8N6L1"/>
<name>A8N6L1_COPC7</name>
<comment type="catalytic activity">
    <reaction evidence="6 7">
        <text>L-threonylcarbamoyladenylate + adenosine(37) in tRNA = N(6)-L-threonylcarbamoyladenosine(37) in tRNA + AMP + H(+)</text>
        <dbReference type="Rhea" id="RHEA:37059"/>
        <dbReference type="Rhea" id="RHEA-COMP:10162"/>
        <dbReference type="Rhea" id="RHEA-COMP:10163"/>
        <dbReference type="ChEBI" id="CHEBI:15378"/>
        <dbReference type="ChEBI" id="CHEBI:73682"/>
        <dbReference type="ChEBI" id="CHEBI:74411"/>
        <dbReference type="ChEBI" id="CHEBI:74418"/>
        <dbReference type="ChEBI" id="CHEBI:456215"/>
        <dbReference type="EC" id="2.3.1.234"/>
    </reaction>
</comment>
<dbReference type="InterPro" id="IPR000905">
    <property type="entry name" value="Gcp-like_dom"/>
</dbReference>
<dbReference type="PANTHER" id="PTHR11735">
    <property type="entry name" value="TRNA N6-ADENOSINE THREONYLCARBAMOYLTRANSFERASE"/>
    <property type="match status" value="1"/>
</dbReference>
<gene>
    <name evidence="9" type="ORF">CC1G_07382</name>
</gene>
<keyword evidence="10" id="KW-1185">Reference proteome</keyword>
<protein>
    <recommendedName>
        <fullName evidence="1">N(6)-L-threonylcarbamoyladenine synthase</fullName>
        <ecNumber evidence="1">2.3.1.234</ecNumber>
    </recommendedName>
</protein>
<evidence type="ECO:0000256" key="6">
    <source>
        <dbReference type="ARBA" id="ARBA00048117"/>
    </source>
</evidence>
<keyword evidence="7" id="KW-0496">Mitochondrion</keyword>
<dbReference type="Proteomes" id="UP000001861">
    <property type="component" value="Unassembled WGS sequence"/>
</dbReference>
<evidence type="ECO:0000313" key="10">
    <source>
        <dbReference type="Proteomes" id="UP000001861"/>
    </source>
</evidence>
<dbReference type="KEGG" id="cci:CC1G_07382"/>
<dbReference type="InterPro" id="IPR017861">
    <property type="entry name" value="KAE1/TsaD"/>
</dbReference>
<dbReference type="GO" id="GO:0046872">
    <property type="term" value="F:metal ion binding"/>
    <property type="evidence" value="ECO:0007669"/>
    <property type="project" value="UniProtKB-KW"/>
</dbReference>
<reference evidence="9 10" key="1">
    <citation type="journal article" date="2010" name="Proc. Natl. Acad. Sci. U.S.A.">
        <title>Insights into evolution of multicellular fungi from the assembled chromosomes of the mushroom Coprinopsis cinerea (Coprinus cinereus).</title>
        <authorList>
            <person name="Stajich J.E."/>
            <person name="Wilke S.K."/>
            <person name="Ahren D."/>
            <person name="Au C.H."/>
            <person name="Birren B.W."/>
            <person name="Borodovsky M."/>
            <person name="Burns C."/>
            <person name="Canback B."/>
            <person name="Casselton L.A."/>
            <person name="Cheng C.K."/>
            <person name="Deng J."/>
            <person name="Dietrich F.S."/>
            <person name="Fargo D.C."/>
            <person name="Farman M.L."/>
            <person name="Gathman A.C."/>
            <person name="Goldberg J."/>
            <person name="Guigo R."/>
            <person name="Hoegger P.J."/>
            <person name="Hooker J.B."/>
            <person name="Huggins A."/>
            <person name="James T.Y."/>
            <person name="Kamada T."/>
            <person name="Kilaru S."/>
            <person name="Kodira C."/>
            <person name="Kues U."/>
            <person name="Kupfer D."/>
            <person name="Kwan H.S."/>
            <person name="Lomsadze A."/>
            <person name="Li W."/>
            <person name="Lilly W.W."/>
            <person name="Ma L.J."/>
            <person name="Mackey A.J."/>
            <person name="Manning G."/>
            <person name="Martin F."/>
            <person name="Muraguchi H."/>
            <person name="Natvig D.O."/>
            <person name="Palmerini H."/>
            <person name="Ramesh M.A."/>
            <person name="Rehmeyer C.J."/>
            <person name="Roe B.A."/>
            <person name="Shenoy N."/>
            <person name="Stanke M."/>
            <person name="Ter-Hovhannisyan V."/>
            <person name="Tunlid A."/>
            <person name="Velagapudi R."/>
            <person name="Vision T.J."/>
            <person name="Zeng Q."/>
            <person name="Zolan M.E."/>
            <person name="Pukkila P.J."/>
        </authorList>
    </citation>
    <scope>NUCLEOTIDE SEQUENCE [LARGE SCALE GENOMIC DNA]</scope>
    <source>
        <strain evidence="10">Okayama-7 / 130 / ATCC MYA-4618 / FGSC 9003</strain>
    </source>
</reference>
<dbReference type="GO" id="GO:0061711">
    <property type="term" value="F:tRNA N(6)-L-threonylcarbamoyladenine synthase activity"/>
    <property type="evidence" value="ECO:0007669"/>
    <property type="project" value="UniProtKB-EC"/>
</dbReference>
<evidence type="ECO:0000313" key="9">
    <source>
        <dbReference type="EMBL" id="EAU91347.1"/>
    </source>
</evidence>
<dbReference type="HAMAP" id="MF_01445">
    <property type="entry name" value="TsaD"/>
    <property type="match status" value="1"/>
</dbReference>
<comment type="function">
    <text evidence="7">Required for the formation of a threonylcarbamoyl group on adenosine at position 37 (t(6)A37) in mitochondrial tRNAs that read codons beginning with adenine. Probably involved in the transfer of the threonylcarbamoyl moiety of threonylcarbamoyl-AMP (TC-AMP) to the N6 group of A37. Involved in mitochondrial genome maintenance.</text>
</comment>
<keyword evidence="2 7" id="KW-0808">Transferase</keyword>
<comment type="similarity">
    <text evidence="7">Belongs to the KAE1 / TsaD family.</text>
</comment>
<dbReference type="InParanoid" id="A8N6L1"/>
<dbReference type="OrthoDB" id="10259622at2759"/>
<dbReference type="PRINTS" id="PR00789">
    <property type="entry name" value="OSIALOPTASE"/>
</dbReference>
<dbReference type="EC" id="2.3.1.234" evidence="1"/>
<feature type="domain" description="Gcp-like" evidence="8">
    <location>
        <begin position="47"/>
        <end position="350"/>
    </location>
</feature>
<dbReference type="GO" id="GO:0072670">
    <property type="term" value="P:mitochondrial tRNA threonylcarbamoyladenosine modification"/>
    <property type="evidence" value="ECO:0007669"/>
    <property type="project" value="TreeGrafter"/>
</dbReference>
<dbReference type="PANTHER" id="PTHR11735:SF6">
    <property type="entry name" value="TRNA N6-ADENOSINE THREONYLCARBAMOYLTRANSFERASE, MITOCHONDRIAL"/>
    <property type="match status" value="1"/>
</dbReference>
<dbReference type="GeneID" id="6006909"/>
<evidence type="ECO:0000256" key="2">
    <source>
        <dbReference type="ARBA" id="ARBA00022679"/>
    </source>
</evidence>
<sequence length="387" mass="42254">MLRSALLARPRVPPLLPSVQKSPFTILAIESSADDTCAAVVDSSKRILSNVVLKQLHLHEKYGGIEPITAIQAHQRNMPLAVSRALKEANVDIVRDVNGIAFTRGPGMPSCLSVGMNAAQTLGAALGKPVIGVHHMQGHALTPLLTSDEANMPQFPFLTLLVSGGHTLILLAESNDKFKILADTADQAIGRVIDKVTALLAIPWTSLGPGDALEKFCQDVPDSEKLVLGQPVMRGRKDFSFSGLHSQVERYIHAKNGIEQLSEDERRVLAYSFQDSAFSQLEEKIQLAFSWCQSQSINVRHLVVSGGVASNQRLRQRLDHCLSRMDPDNPIQAVFPPPNLCTDNAVMIAWASMHRFLAGESDSYDLNLRAKWSIEDLASKVDVSDTS</sequence>
<dbReference type="EMBL" id="AACS02000003">
    <property type="protein sequence ID" value="EAU91347.1"/>
    <property type="molecule type" value="Genomic_DNA"/>
</dbReference>
<comment type="caution">
    <text evidence="9">The sequence shown here is derived from an EMBL/GenBank/DDBJ whole genome shotgun (WGS) entry which is preliminary data.</text>
</comment>
<proteinExistence type="inferred from homology"/>
<dbReference type="InterPro" id="IPR022450">
    <property type="entry name" value="TsaD"/>
</dbReference>
<keyword evidence="3 7" id="KW-0819">tRNA processing</keyword>
<dbReference type="AlphaFoldDB" id="A8N6L1"/>
<evidence type="ECO:0000259" key="8">
    <source>
        <dbReference type="Pfam" id="PF00814"/>
    </source>
</evidence>
<dbReference type="InterPro" id="IPR043129">
    <property type="entry name" value="ATPase_NBD"/>
</dbReference>
<comment type="subunit">
    <text evidence="7">Homodimer.</text>
</comment>
<organism evidence="9 10">
    <name type="scientific">Coprinopsis cinerea (strain Okayama-7 / 130 / ATCC MYA-4618 / FGSC 9003)</name>
    <name type="common">Inky cap fungus</name>
    <name type="synonym">Hormographiella aspergillata</name>
    <dbReference type="NCBI Taxonomy" id="240176"/>
    <lineage>
        <taxon>Eukaryota</taxon>
        <taxon>Fungi</taxon>
        <taxon>Dikarya</taxon>
        <taxon>Basidiomycota</taxon>
        <taxon>Agaricomycotina</taxon>
        <taxon>Agaricomycetes</taxon>
        <taxon>Agaricomycetidae</taxon>
        <taxon>Agaricales</taxon>
        <taxon>Agaricineae</taxon>
        <taxon>Psathyrellaceae</taxon>
        <taxon>Coprinopsis</taxon>
    </lineage>
</organism>
<accession>A8N6L1</accession>
<keyword evidence="4 7" id="KW-0479">Metal-binding</keyword>
<dbReference type="RefSeq" id="XP_001830467.1">
    <property type="nucleotide sequence ID" value="XM_001830415.1"/>
</dbReference>
<dbReference type="OMA" id="NAAMIGC"/>
<dbReference type="FunFam" id="3.30.420.40:FF:000012">
    <property type="entry name" value="tRNA N6-adenosine threonylcarbamoyltransferase"/>
    <property type="match status" value="1"/>
</dbReference>
<evidence type="ECO:0000256" key="7">
    <source>
        <dbReference type="HAMAP-Rule" id="MF_03179"/>
    </source>
</evidence>
<dbReference type="VEuPathDB" id="FungiDB:CC1G_07382"/>
<dbReference type="SUPFAM" id="SSF53067">
    <property type="entry name" value="Actin-like ATPase domain"/>
    <property type="match status" value="1"/>
</dbReference>
<dbReference type="NCBIfam" id="TIGR00329">
    <property type="entry name" value="gcp_kae1"/>
    <property type="match status" value="1"/>
</dbReference>
<dbReference type="eggNOG" id="KOG2707">
    <property type="taxonomic scope" value="Eukaryota"/>
</dbReference>
<comment type="cofactor">
    <cofactor evidence="7">
        <name>a divalent metal cation</name>
        <dbReference type="ChEBI" id="CHEBI:60240"/>
    </cofactor>
    <text evidence="7">Binds 1 divalent metal cation per subunit.</text>
</comment>
<dbReference type="FunCoup" id="A8N6L1">
    <property type="interactions" value="352"/>
</dbReference>
<evidence type="ECO:0000256" key="5">
    <source>
        <dbReference type="ARBA" id="ARBA00023315"/>
    </source>
</evidence>
<evidence type="ECO:0000256" key="4">
    <source>
        <dbReference type="ARBA" id="ARBA00022723"/>
    </source>
</evidence>
<dbReference type="GO" id="GO:0005739">
    <property type="term" value="C:mitochondrion"/>
    <property type="evidence" value="ECO:0007669"/>
    <property type="project" value="UniProtKB-SubCell"/>
</dbReference>